<evidence type="ECO:0000313" key="2">
    <source>
        <dbReference type="Proteomes" id="UP001165492"/>
    </source>
</evidence>
<dbReference type="EMBL" id="JAJHJB010000078">
    <property type="protein sequence ID" value="MCC5468560.1"/>
    <property type="molecule type" value="Genomic_DNA"/>
</dbReference>
<keyword evidence="2" id="KW-1185">Reference proteome</keyword>
<gene>
    <name evidence="1" type="ORF">LMF89_24805</name>
</gene>
<comment type="caution">
    <text evidence="1">The sequence shown here is derived from an EMBL/GenBank/DDBJ whole genome shotgun (WGS) entry which is preliminary data.</text>
</comment>
<reference evidence="1" key="1">
    <citation type="submission" date="2021-11" db="EMBL/GenBank/DDBJ databases">
        <title>Description of a new species Pelosinus isolated from the bottom sediments of Lake Baikal.</title>
        <authorList>
            <person name="Zakharyuk A."/>
        </authorList>
    </citation>
    <scope>NUCLEOTIDE SEQUENCE</scope>
    <source>
        <strain evidence="1">Bkl1</strain>
    </source>
</reference>
<accession>A0ABS8HZH5</accession>
<protein>
    <submittedName>
        <fullName evidence="1">Uncharacterized protein</fullName>
    </submittedName>
</protein>
<organism evidence="1 2">
    <name type="scientific">Pelosinus baikalensis</name>
    <dbReference type="NCBI Taxonomy" id="2892015"/>
    <lineage>
        <taxon>Bacteria</taxon>
        <taxon>Bacillati</taxon>
        <taxon>Bacillota</taxon>
        <taxon>Negativicutes</taxon>
        <taxon>Selenomonadales</taxon>
        <taxon>Sporomusaceae</taxon>
        <taxon>Pelosinus</taxon>
    </lineage>
</organism>
<evidence type="ECO:0000313" key="1">
    <source>
        <dbReference type="EMBL" id="MCC5468560.1"/>
    </source>
</evidence>
<sequence length="59" mass="6967">MKKTVVFSGKHRKYKFLGVEKVRYYEPQRHNAANAAHKGVYEKINKNPLCPLRFILHVL</sequence>
<dbReference type="Proteomes" id="UP001165492">
    <property type="component" value="Unassembled WGS sequence"/>
</dbReference>
<proteinExistence type="predicted"/>
<name>A0ABS8HZH5_9FIRM</name>